<reference evidence="6 7" key="1">
    <citation type="submission" date="2019-05" db="EMBL/GenBank/DDBJ databases">
        <title>Identification and Biocontrol Activity Analysis of Biocontrol Strain PF-1 Based on Genome-wide Data.</title>
        <authorList>
            <person name="Qi J."/>
        </authorList>
    </citation>
    <scope>NUCLEOTIDE SEQUENCE [LARGE SCALE GENOMIC DNA]</scope>
    <source>
        <strain evidence="6 7">PF-1</strain>
    </source>
</reference>
<keyword evidence="2" id="KW-0813">Transport</keyword>
<evidence type="ECO:0000256" key="4">
    <source>
        <dbReference type="ARBA" id="ARBA00022927"/>
    </source>
</evidence>
<evidence type="ECO:0000256" key="2">
    <source>
        <dbReference type="ARBA" id="ARBA00022448"/>
    </source>
</evidence>
<comment type="caution">
    <text evidence="6">The sequence shown here is derived from an EMBL/GenBank/DDBJ whole genome shotgun (WGS) entry which is preliminary data.</text>
</comment>
<evidence type="ECO:0000256" key="3">
    <source>
        <dbReference type="ARBA" id="ARBA00022729"/>
    </source>
</evidence>
<gene>
    <name evidence="6" type="ORF">FEF10_02790</name>
</gene>
<dbReference type="Pfam" id="PF09865">
    <property type="entry name" value="DUF2092"/>
    <property type="match status" value="1"/>
</dbReference>
<keyword evidence="7" id="KW-1185">Reference proteome</keyword>
<keyword evidence="3" id="KW-0732">Signal</keyword>
<dbReference type="SUPFAM" id="SSF89392">
    <property type="entry name" value="Prokaryotic lipoproteins and lipoprotein localization factors"/>
    <property type="match status" value="1"/>
</dbReference>
<accession>A0ABY2VM08</accession>
<keyword evidence="4" id="KW-0653">Protein transport</keyword>
<dbReference type="InterPro" id="IPR029046">
    <property type="entry name" value="LolA/LolB/LppX"/>
</dbReference>
<feature type="region of interest" description="Disordered" evidence="5">
    <location>
        <begin position="231"/>
        <end position="257"/>
    </location>
</feature>
<organism evidence="6 7">
    <name type="scientific">Pseudomonas protegens</name>
    <dbReference type="NCBI Taxonomy" id="380021"/>
    <lineage>
        <taxon>Bacteria</taxon>
        <taxon>Pseudomonadati</taxon>
        <taxon>Pseudomonadota</taxon>
        <taxon>Gammaproteobacteria</taxon>
        <taxon>Pseudomonadales</taxon>
        <taxon>Pseudomonadaceae</taxon>
        <taxon>Pseudomonas</taxon>
    </lineage>
</organism>
<dbReference type="Gene3D" id="2.50.20.10">
    <property type="entry name" value="Lipoprotein localisation LolA/LolB/LppX"/>
    <property type="match status" value="1"/>
</dbReference>
<comment type="subunit">
    <text evidence="1">Monomer.</text>
</comment>
<dbReference type="Proteomes" id="UP000310095">
    <property type="component" value="Unassembled WGS sequence"/>
</dbReference>
<evidence type="ECO:0000313" key="7">
    <source>
        <dbReference type="Proteomes" id="UP000310095"/>
    </source>
</evidence>
<dbReference type="EMBL" id="VAVY01000001">
    <property type="protein sequence ID" value="TMM66399.1"/>
    <property type="molecule type" value="Genomic_DNA"/>
</dbReference>
<dbReference type="RefSeq" id="WP_011061140.1">
    <property type="nucleotide sequence ID" value="NZ_CP022097.2"/>
</dbReference>
<evidence type="ECO:0000256" key="1">
    <source>
        <dbReference type="ARBA" id="ARBA00011245"/>
    </source>
</evidence>
<evidence type="ECO:0000313" key="6">
    <source>
        <dbReference type="EMBL" id="TMM66399.1"/>
    </source>
</evidence>
<protein>
    <submittedName>
        <fullName evidence="6">DUF2092 domain-containing protein</fullName>
    </submittedName>
</protein>
<sequence>MSDRARFSAVLAALLGLLWAGAPLYAADELEPRALGALQQMGSYLRSLRQFAIQADSVTDQLLESGQAVEFRHHTELLAQRPDRLRVSVESQGARRSLYYDGEAFTLYDSRGPYYARAPAPASIDALVQRLSDSYGIELPLADLFRWDADTAQKVSLTSALYIASETLGDQRCAHYAFRQSDIDWQLWLREGPRPLPCRLVISRRDSPEQPRHSVDYRWQLKPAPSAASFAFKPPAGATQVPLRRLERSAAQGEVQP</sequence>
<dbReference type="InterPro" id="IPR019207">
    <property type="entry name" value="DUF2092"/>
</dbReference>
<proteinExistence type="predicted"/>
<name>A0ABY2VM08_9PSED</name>
<evidence type="ECO:0000256" key="5">
    <source>
        <dbReference type="SAM" id="MobiDB-lite"/>
    </source>
</evidence>